<feature type="region of interest" description="Disordered" evidence="1">
    <location>
        <begin position="1"/>
        <end position="25"/>
    </location>
</feature>
<reference evidence="2 3" key="1">
    <citation type="journal article" date="2019" name="Int. J. Syst. Evol. Microbiol.">
        <title>The Global Catalogue of Microorganisms (GCM) 10K type strain sequencing project: providing services to taxonomists for standard genome sequencing and annotation.</title>
        <authorList>
            <consortium name="The Broad Institute Genomics Platform"/>
            <consortium name="The Broad Institute Genome Sequencing Center for Infectious Disease"/>
            <person name="Wu L."/>
            <person name="Ma J."/>
        </authorList>
    </citation>
    <scope>NUCLEOTIDE SEQUENCE [LARGE SCALE GENOMIC DNA]</scope>
    <source>
        <strain evidence="2 3">JCM 14969</strain>
    </source>
</reference>
<keyword evidence="3" id="KW-1185">Reference proteome</keyword>
<dbReference type="EMBL" id="BAAAOS010000020">
    <property type="protein sequence ID" value="GAA1580809.1"/>
    <property type="molecule type" value="Genomic_DNA"/>
</dbReference>
<protein>
    <submittedName>
        <fullName evidence="2">Uncharacterized protein</fullName>
    </submittedName>
</protein>
<organism evidence="2 3">
    <name type="scientific">Kribbella sancticallisti</name>
    <dbReference type="NCBI Taxonomy" id="460087"/>
    <lineage>
        <taxon>Bacteria</taxon>
        <taxon>Bacillati</taxon>
        <taxon>Actinomycetota</taxon>
        <taxon>Actinomycetes</taxon>
        <taxon>Propionibacteriales</taxon>
        <taxon>Kribbellaceae</taxon>
        <taxon>Kribbella</taxon>
    </lineage>
</organism>
<gene>
    <name evidence="2" type="ORF">GCM10009789_38350</name>
</gene>
<evidence type="ECO:0000256" key="1">
    <source>
        <dbReference type="SAM" id="MobiDB-lite"/>
    </source>
</evidence>
<evidence type="ECO:0000313" key="3">
    <source>
        <dbReference type="Proteomes" id="UP001500393"/>
    </source>
</evidence>
<feature type="compositionally biased region" description="Polar residues" evidence="1">
    <location>
        <begin position="93"/>
        <end position="104"/>
    </location>
</feature>
<name>A0ABN2DMP9_9ACTN</name>
<proteinExistence type="predicted"/>
<dbReference type="Proteomes" id="UP001500393">
    <property type="component" value="Unassembled WGS sequence"/>
</dbReference>
<comment type="caution">
    <text evidence="2">The sequence shown here is derived from an EMBL/GenBank/DDBJ whole genome shotgun (WGS) entry which is preliminary data.</text>
</comment>
<accession>A0ABN2DMP9</accession>
<evidence type="ECO:0000313" key="2">
    <source>
        <dbReference type="EMBL" id="GAA1580809.1"/>
    </source>
</evidence>
<sequence length="114" mass="13006">MGRQEPARTAAAKNDRREEEGDTGCDQGAEYKIAARSRFRLLRQRLPLCAVVVRRLVRSRVDALYRMLSGRLRAMQLETVEADQTQHERTQNTDESPTRNSTRLSGLPGHRARS</sequence>
<feature type="region of interest" description="Disordered" evidence="1">
    <location>
        <begin position="79"/>
        <end position="114"/>
    </location>
</feature>